<accession>A0A0G4FN06</accession>
<evidence type="ECO:0000256" key="3">
    <source>
        <dbReference type="ARBA" id="ARBA00022531"/>
    </source>
</evidence>
<dbReference type="EMBL" id="CDMZ01000496">
    <property type="protein sequence ID" value="CEM15629.1"/>
    <property type="molecule type" value="Genomic_DNA"/>
</dbReference>
<feature type="binding site" evidence="5">
    <location>
        <position position="226"/>
    </location>
    <ligand>
        <name>chlorophyll a</name>
        <dbReference type="ChEBI" id="CHEBI:58416"/>
        <label>1</label>
    </ligand>
</feature>
<keyword evidence="4" id="KW-0934">Plastid</keyword>
<evidence type="ECO:0000256" key="1">
    <source>
        <dbReference type="ARBA" id="ARBA00004229"/>
    </source>
</evidence>
<feature type="binding site" description="axial binding residue" evidence="5">
    <location>
        <position position="125"/>
    </location>
    <ligand>
        <name>chlorophyll b</name>
        <dbReference type="ChEBI" id="CHEBI:61721"/>
        <label>1</label>
    </ligand>
    <ligandPart>
        <name>Mg</name>
        <dbReference type="ChEBI" id="CHEBI:25107"/>
    </ligandPart>
</feature>
<sequence>MKAALCFAALSAQSAAFQLRSVAPQGQKAQAVSSLNAGLTQAEIDFNAREERIFAQRVEEYKKAMSQNAGVVPYPDSADVDGRPLDAPYQLFGGDLAGDLGWDPLNLAEGGDIVQLREAELRHGRLAMLATLGVLVQSTYRWDSENFPSKNFLDALFTAPPLGIFQIFAAIGWWEFKNKDYEGRIPGDRGFDPLGLSKNGIRPQWEKSELEHGRLAMFMFLGMLVQQLLSPKESIVEQTISWTKSLGVLPYAITTPEIDQILAAGA</sequence>
<feature type="binding site" evidence="5">
    <location>
        <position position="120"/>
    </location>
    <ligand>
        <name>chlorophyll a</name>
        <dbReference type="ChEBI" id="CHEBI:58416"/>
        <label>1</label>
    </ligand>
</feature>
<dbReference type="GO" id="GO:0016168">
    <property type="term" value="F:chlorophyll binding"/>
    <property type="evidence" value="ECO:0007669"/>
    <property type="project" value="UniProtKB-KW"/>
</dbReference>
<dbReference type="AlphaFoldDB" id="A0A0G4FN06"/>
<evidence type="ECO:0000256" key="5">
    <source>
        <dbReference type="PIRSR" id="PIRSR601344-1"/>
    </source>
</evidence>
<dbReference type="Pfam" id="PF00504">
    <property type="entry name" value="Chloroa_b-bind"/>
    <property type="match status" value="1"/>
</dbReference>
<reference evidence="7" key="1">
    <citation type="submission" date="2014-11" db="EMBL/GenBank/DDBJ databases">
        <authorList>
            <person name="Otto D Thomas"/>
            <person name="Naeem Raeece"/>
        </authorList>
    </citation>
    <scope>NUCLEOTIDE SEQUENCE</scope>
</reference>
<gene>
    <name evidence="7" type="ORF">Cvel_3532</name>
</gene>
<keyword evidence="5" id="KW-0148">Chlorophyll</keyword>
<comment type="subcellular location">
    <subcellularLocation>
        <location evidence="1">Plastid</location>
        <location evidence="1">Chloroplast</location>
    </subcellularLocation>
</comment>
<dbReference type="Gene3D" id="1.10.3460.10">
    <property type="entry name" value="Chlorophyll a/b binding protein domain"/>
    <property type="match status" value="2"/>
</dbReference>
<dbReference type="InterPro" id="IPR001344">
    <property type="entry name" value="Chloro_AB-bd_pln"/>
</dbReference>
<evidence type="ECO:0008006" key="8">
    <source>
        <dbReference type="Google" id="ProtNLM"/>
    </source>
</evidence>
<keyword evidence="6" id="KW-0732">Signal</keyword>
<feature type="signal peptide" evidence="6">
    <location>
        <begin position="1"/>
        <end position="16"/>
    </location>
</feature>
<evidence type="ECO:0000256" key="4">
    <source>
        <dbReference type="ARBA" id="ARBA00022640"/>
    </source>
</evidence>
<protein>
    <recommendedName>
        <fullName evidence="8">Plastid light harvesting protein</fullName>
    </recommendedName>
</protein>
<feature type="binding site" evidence="5">
    <location>
        <position position="214"/>
    </location>
    <ligand>
        <name>chlorophyll a</name>
        <dbReference type="ChEBI" id="CHEBI:58416"/>
        <label>1</label>
    </ligand>
</feature>
<dbReference type="SUPFAM" id="SSF103511">
    <property type="entry name" value="Chlorophyll a-b binding protein"/>
    <property type="match status" value="1"/>
</dbReference>
<evidence type="ECO:0000256" key="2">
    <source>
        <dbReference type="ARBA" id="ARBA00022528"/>
    </source>
</evidence>
<evidence type="ECO:0000313" key="7">
    <source>
        <dbReference type="EMBL" id="CEM15629.1"/>
    </source>
</evidence>
<keyword evidence="5" id="KW-0157">Chromophore</keyword>
<dbReference type="InterPro" id="IPR022796">
    <property type="entry name" value="Chloroa_b-bind"/>
</dbReference>
<organism evidence="7">
    <name type="scientific">Chromera velia CCMP2878</name>
    <dbReference type="NCBI Taxonomy" id="1169474"/>
    <lineage>
        <taxon>Eukaryota</taxon>
        <taxon>Sar</taxon>
        <taxon>Alveolata</taxon>
        <taxon>Colpodellida</taxon>
        <taxon>Chromeraceae</taxon>
        <taxon>Chromera</taxon>
    </lineage>
</organism>
<name>A0A0G4FN06_9ALVE</name>
<keyword evidence="3" id="KW-0602">Photosynthesis</keyword>
<feature type="chain" id="PRO_5005188827" description="Plastid light harvesting protein" evidence="6">
    <location>
        <begin position="17"/>
        <end position="266"/>
    </location>
</feature>
<dbReference type="VEuPathDB" id="CryptoDB:Cvel_3532"/>
<proteinExistence type="predicted"/>
<dbReference type="GO" id="GO:0016020">
    <property type="term" value="C:membrane"/>
    <property type="evidence" value="ECO:0007669"/>
    <property type="project" value="InterPro"/>
</dbReference>
<feature type="binding site" description="axial binding residue" evidence="5">
    <location>
        <position position="102"/>
    </location>
    <ligand>
        <name>chlorophyll a</name>
        <dbReference type="ChEBI" id="CHEBI:58416"/>
        <label>1</label>
    </ligand>
    <ligandPart>
        <name>Mg</name>
        <dbReference type="ChEBI" id="CHEBI:25107"/>
    </ligandPart>
</feature>
<feature type="binding site" evidence="5">
    <location>
        <position position="123"/>
    </location>
    <ligand>
        <name>chlorophyll a</name>
        <dbReference type="ChEBI" id="CHEBI:58416"/>
        <label>1</label>
    </ligand>
</feature>
<keyword evidence="2" id="KW-0150">Chloroplast</keyword>
<feature type="binding site" evidence="5">
    <location>
        <position position="209"/>
    </location>
    <ligand>
        <name>chlorophyll a</name>
        <dbReference type="ChEBI" id="CHEBI:58416"/>
        <label>1</label>
    </ligand>
</feature>
<dbReference type="PhylomeDB" id="A0A0G4FN06"/>
<evidence type="ECO:0000256" key="6">
    <source>
        <dbReference type="SAM" id="SignalP"/>
    </source>
</evidence>
<dbReference type="PANTHER" id="PTHR21649">
    <property type="entry name" value="CHLOROPHYLL A/B BINDING PROTEIN"/>
    <property type="match status" value="1"/>
</dbReference>
<dbReference type="GO" id="GO:0009507">
    <property type="term" value="C:chloroplast"/>
    <property type="evidence" value="ECO:0007669"/>
    <property type="project" value="UniProtKB-SubCell"/>
</dbReference>
<dbReference type="GO" id="GO:0009765">
    <property type="term" value="P:photosynthesis, light harvesting"/>
    <property type="evidence" value="ECO:0007669"/>
    <property type="project" value="InterPro"/>
</dbReference>
<feature type="binding site" description="axial binding residue" evidence="5">
    <location>
        <position position="175"/>
    </location>
    <ligand>
        <name>chlorophyll b</name>
        <dbReference type="ChEBI" id="CHEBI:61721"/>
        <label>1</label>
    </ligand>
    <ligandPart>
        <name>Mg</name>
        <dbReference type="ChEBI" id="CHEBI:25107"/>
    </ligandPart>
</feature>